<accession>A0ABP9KXC2</accession>
<evidence type="ECO:0000259" key="8">
    <source>
        <dbReference type="Pfam" id="PF01052"/>
    </source>
</evidence>
<dbReference type="InterPro" id="IPR036429">
    <property type="entry name" value="SpoA-like_sf"/>
</dbReference>
<dbReference type="EMBL" id="BAABHW010000001">
    <property type="protein sequence ID" value="GAA5067527.1"/>
    <property type="molecule type" value="Genomic_DNA"/>
</dbReference>
<keyword evidence="3" id="KW-0145">Chemotaxis</keyword>
<dbReference type="InterPro" id="IPR001543">
    <property type="entry name" value="FliN-like_C"/>
</dbReference>
<dbReference type="RefSeq" id="WP_345229420.1">
    <property type="nucleotide sequence ID" value="NZ_BAABHW010000001.1"/>
</dbReference>
<gene>
    <name evidence="9" type="ORF">GCM10023209_07300</name>
</gene>
<name>A0ABP9KXC2_9RHOB</name>
<sequence length="346" mass="35586">MTHQRATPEGEAVLRRIVAAHAGQRPPAPDLAPVLERAFTRALRHASVPFEGLGLSPSSVTVATSVPLDAALAALPAHGLVAVLEAEGGSRGMIALSHGAMDPLIEVQTTGRVEAADLPPRRVTAIDEALSRDFIDLTLAAFAREAAEGEGRDWPARMAYGSRVEARDRLTLLLPERAYHALTAEVALGETGARKGQIVLVLPRDAALADAKGGKPGRDAPAPPPGWEAGLRASLSEAPLVLDAVLMRLTLSLGEVEALSEGDILPFDRADLASVALETPDGTVVLSAALGQQGGRRALRVAAPDRPPSAPDKAALDGDDRPAADIPAPAPASGGDGPAVAQVAKG</sequence>
<dbReference type="Pfam" id="PF01052">
    <property type="entry name" value="FliMN_C"/>
    <property type="match status" value="1"/>
</dbReference>
<evidence type="ECO:0000256" key="4">
    <source>
        <dbReference type="ARBA" id="ARBA00022779"/>
    </source>
</evidence>
<feature type="compositionally biased region" description="Basic and acidic residues" evidence="7">
    <location>
        <begin position="314"/>
        <end position="323"/>
    </location>
</feature>
<protein>
    <recommendedName>
        <fullName evidence="8">Flagellar motor switch protein FliN-like C-terminal domain-containing protein</fullName>
    </recommendedName>
</protein>
<keyword evidence="4" id="KW-0283">Flagellar rotation</keyword>
<keyword evidence="5" id="KW-0472">Membrane</keyword>
<organism evidence="9 10">
    <name type="scientific">[Roseibacterium] beibuensis</name>
    <dbReference type="NCBI Taxonomy" id="1193142"/>
    <lineage>
        <taxon>Bacteria</taxon>
        <taxon>Pseudomonadati</taxon>
        <taxon>Pseudomonadota</taxon>
        <taxon>Alphaproteobacteria</taxon>
        <taxon>Rhodobacterales</taxon>
        <taxon>Roseobacteraceae</taxon>
        <taxon>Roseicyclus</taxon>
    </lineage>
</organism>
<dbReference type="Gene3D" id="2.30.330.10">
    <property type="entry name" value="SpoA-like"/>
    <property type="match status" value="1"/>
</dbReference>
<comment type="function">
    <text evidence="6">FliM is one of three proteins (FliG, FliN, FliM) that forms the rotor-mounted switch complex (C ring), located at the base of the basal body. This complex interacts with the CheY and CheZ chemotaxis proteins, in addition to contacting components of the motor that determine the direction of flagellar rotation.</text>
</comment>
<dbReference type="SUPFAM" id="SSF101801">
    <property type="entry name" value="Surface presentation of antigens (SPOA)"/>
    <property type="match status" value="1"/>
</dbReference>
<feature type="domain" description="Flagellar motor switch protein FliN-like C-terminal" evidence="8">
    <location>
        <begin position="235"/>
        <end position="302"/>
    </location>
</feature>
<dbReference type="Gene3D" id="3.40.1550.10">
    <property type="entry name" value="CheC-like"/>
    <property type="match status" value="1"/>
</dbReference>
<feature type="region of interest" description="Disordered" evidence="7">
    <location>
        <begin position="300"/>
        <end position="346"/>
    </location>
</feature>
<evidence type="ECO:0000256" key="1">
    <source>
        <dbReference type="ARBA" id="ARBA00004202"/>
    </source>
</evidence>
<dbReference type="InterPro" id="IPR028976">
    <property type="entry name" value="CheC-like_sf"/>
</dbReference>
<evidence type="ECO:0000256" key="2">
    <source>
        <dbReference type="ARBA" id="ARBA00022475"/>
    </source>
</evidence>
<keyword evidence="2" id="KW-1003">Cell membrane</keyword>
<comment type="caution">
    <text evidence="9">The sequence shown here is derived from an EMBL/GenBank/DDBJ whole genome shotgun (WGS) entry which is preliminary data.</text>
</comment>
<reference evidence="10" key="1">
    <citation type="journal article" date="2019" name="Int. J. Syst. Evol. Microbiol.">
        <title>The Global Catalogue of Microorganisms (GCM) 10K type strain sequencing project: providing services to taxonomists for standard genome sequencing and annotation.</title>
        <authorList>
            <consortium name="The Broad Institute Genomics Platform"/>
            <consortium name="The Broad Institute Genome Sequencing Center for Infectious Disease"/>
            <person name="Wu L."/>
            <person name="Ma J."/>
        </authorList>
    </citation>
    <scope>NUCLEOTIDE SEQUENCE [LARGE SCALE GENOMIC DNA]</scope>
    <source>
        <strain evidence="10">JCM 18015</strain>
    </source>
</reference>
<keyword evidence="10" id="KW-1185">Reference proteome</keyword>
<dbReference type="Proteomes" id="UP001499910">
    <property type="component" value="Unassembled WGS sequence"/>
</dbReference>
<feature type="compositionally biased region" description="Low complexity" evidence="7">
    <location>
        <begin position="324"/>
        <end position="346"/>
    </location>
</feature>
<proteinExistence type="predicted"/>
<evidence type="ECO:0000256" key="3">
    <source>
        <dbReference type="ARBA" id="ARBA00022500"/>
    </source>
</evidence>
<evidence type="ECO:0000256" key="7">
    <source>
        <dbReference type="SAM" id="MobiDB-lite"/>
    </source>
</evidence>
<evidence type="ECO:0000256" key="6">
    <source>
        <dbReference type="ARBA" id="ARBA00025044"/>
    </source>
</evidence>
<comment type="subcellular location">
    <subcellularLocation>
        <location evidence="1">Cell membrane</location>
        <topology evidence="1">Peripheral membrane protein</topology>
    </subcellularLocation>
</comment>
<evidence type="ECO:0000313" key="9">
    <source>
        <dbReference type="EMBL" id="GAA5067527.1"/>
    </source>
</evidence>
<evidence type="ECO:0000313" key="10">
    <source>
        <dbReference type="Proteomes" id="UP001499910"/>
    </source>
</evidence>
<evidence type="ECO:0000256" key="5">
    <source>
        <dbReference type="ARBA" id="ARBA00023136"/>
    </source>
</evidence>